<dbReference type="Proteomes" id="UP000306813">
    <property type="component" value="Unassembled WGS sequence"/>
</dbReference>
<dbReference type="GO" id="GO:0032259">
    <property type="term" value="P:methylation"/>
    <property type="evidence" value="ECO:0007669"/>
    <property type="project" value="UniProtKB-KW"/>
</dbReference>
<name>A0AAX2UJZ3_9BACT</name>
<protein>
    <recommendedName>
        <fullName evidence="5">SAM-dependent methyltransferase</fullName>
    </recommendedName>
</protein>
<reference evidence="3 4" key="1">
    <citation type="submission" date="2019-05" db="EMBL/GenBank/DDBJ databases">
        <title>Draft genomes of eight strains of Campylobacter helveticus isolated from cats and a dog in New Zealand.</title>
        <authorList>
            <person name="Bojanic K."/>
            <person name="Midwinter A.C."/>
            <person name="Biggs P.J."/>
            <person name="Acke E."/>
            <person name="Cornelius A.J."/>
            <person name="Marshall J.C."/>
        </authorList>
    </citation>
    <scope>NUCLEOTIDE SEQUENCE [LARGE SCALE GENOMIC DNA]</scope>
    <source>
        <strain evidence="3 4">ACP123b</strain>
    </source>
</reference>
<dbReference type="RefSeq" id="WP_139026794.1">
    <property type="nucleotide sequence ID" value="NZ_VDBS01000046.1"/>
</dbReference>
<dbReference type="PANTHER" id="PTHR12049:SF7">
    <property type="entry name" value="PROTEIN ARGININE METHYLTRANSFERASE NDUFAF7, MITOCHONDRIAL"/>
    <property type="match status" value="1"/>
</dbReference>
<evidence type="ECO:0000256" key="2">
    <source>
        <dbReference type="ARBA" id="ARBA00022679"/>
    </source>
</evidence>
<dbReference type="AlphaFoldDB" id="A0AAX2UJZ3"/>
<organism evidence="3 4">
    <name type="scientific">Campylobacter helveticus</name>
    <dbReference type="NCBI Taxonomy" id="28898"/>
    <lineage>
        <taxon>Bacteria</taxon>
        <taxon>Pseudomonadati</taxon>
        <taxon>Campylobacterota</taxon>
        <taxon>Epsilonproteobacteria</taxon>
        <taxon>Campylobacterales</taxon>
        <taxon>Campylobacteraceae</taxon>
        <taxon>Campylobacter</taxon>
    </lineage>
</organism>
<keyword evidence="2" id="KW-0808">Transferase</keyword>
<accession>A0AAX2UJZ3</accession>
<gene>
    <name evidence="3" type="ORF">FDW42_06205</name>
</gene>
<evidence type="ECO:0000313" key="3">
    <source>
        <dbReference type="EMBL" id="TNB57046.1"/>
    </source>
</evidence>
<dbReference type="InterPro" id="IPR038375">
    <property type="entry name" value="NDUFAF7_sf"/>
</dbReference>
<keyword evidence="1" id="KW-0489">Methyltransferase</keyword>
<dbReference type="InterPro" id="IPR029063">
    <property type="entry name" value="SAM-dependent_MTases_sf"/>
</dbReference>
<evidence type="ECO:0000313" key="4">
    <source>
        <dbReference type="Proteomes" id="UP000306813"/>
    </source>
</evidence>
<dbReference type="Gene3D" id="3.40.50.12710">
    <property type="match status" value="1"/>
</dbReference>
<proteinExistence type="predicted"/>
<dbReference type="GO" id="GO:0035243">
    <property type="term" value="F:protein-arginine omega-N symmetric methyltransferase activity"/>
    <property type="evidence" value="ECO:0007669"/>
    <property type="project" value="TreeGrafter"/>
</dbReference>
<comment type="caution">
    <text evidence="3">The sequence shown here is derived from an EMBL/GenBank/DDBJ whole genome shotgun (WGS) entry which is preliminary data.</text>
</comment>
<dbReference type="PANTHER" id="PTHR12049">
    <property type="entry name" value="PROTEIN ARGININE METHYLTRANSFERASE NDUFAF7, MITOCHONDRIAL"/>
    <property type="match status" value="1"/>
</dbReference>
<sequence>MLFSEFFEKWLHENYYKNAVFVGKKGDFYTAVSVGELFGSLLANHFLNLVDEEILKPPLQIVEIGANEGYLSRDFLSALVKIRPSIFEKIEFFIIEPHEKLQFLQKQNLKGVEFSHKKTLKECHFQNAFIFCNELFDSFACELIDNDKMAFVEDYKLIFKPINPIIKKECELLNLQKGEFSPHLSNFFKDLDEACERFVFAGFDYGEFLPHRFSLRIYQNHQLYGPFKASLKEYFGKSDLTYNANFTHLKYLIEKHHFKLLNLKKQNQALLEFDFENLINQSDNKEKLLVQAKHLFFNFDAKFHFFEFQK</sequence>
<dbReference type="Pfam" id="PF02636">
    <property type="entry name" value="Methyltransf_28"/>
    <property type="match status" value="1"/>
</dbReference>
<dbReference type="EMBL" id="VDBS01000046">
    <property type="protein sequence ID" value="TNB57046.1"/>
    <property type="molecule type" value="Genomic_DNA"/>
</dbReference>
<dbReference type="InterPro" id="IPR003788">
    <property type="entry name" value="NDUFAF7"/>
</dbReference>
<evidence type="ECO:0008006" key="5">
    <source>
        <dbReference type="Google" id="ProtNLM"/>
    </source>
</evidence>
<dbReference type="SUPFAM" id="SSF53335">
    <property type="entry name" value="S-adenosyl-L-methionine-dependent methyltransferases"/>
    <property type="match status" value="1"/>
</dbReference>
<evidence type="ECO:0000256" key="1">
    <source>
        <dbReference type="ARBA" id="ARBA00022603"/>
    </source>
</evidence>